<feature type="binding site" evidence="8">
    <location>
        <position position="270"/>
    </location>
    <ligand>
        <name>Mn(2+)</name>
        <dbReference type="ChEBI" id="CHEBI:29035"/>
        <label>2</label>
    </ligand>
</feature>
<dbReference type="RefSeq" id="WP_170109430.1">
    <property type="nucleotide sequence ID" value="NZ_QBKR01000001.1"/>
</dbReference>
<comment type="catalytic activity">
    <reaction evidence="1 8">
        <text>Release of an N-terminal amino acid, Xaa-|-Yaa-, in which Xaa is preferably Leu, but may be other amino acids including Pro although not Arg or Lys, and Yaa may be Pro. Amino acid amides and methyl esters are also readily hydrolyzed, but rates on arylamides are exceedingly low.</text>
        <dbReference type="EC" id="3.4.11.1"/>
    </reaction>
</comment>
<dbReference type="PANTHER" id="PTHR11963:SF23">
    <property type="entry name" value="CYTOSOL AMINOPEPTIDASE"/>
    <property type="match status" value="1"/>
</dbReference>
<dbReference type="EC" id="3.4.11.1" evidence="8"/>
<dbReference type="InterPro" id="IPR008283">
    <property type="entry name" value="Peptidase_M17_N"/>
</dbReference>
<evidence type="ECO:0000256" key="5">
    <source>
        <dbReference type="ARBA" id="ARBA00022670"/>
    </source>
</evidence>
<dbReference type="InterPro" id="IPR000819">
    <property type="entry name" value="Peptidase_M17_C"/>
</dbReference>
<comment type="caution">
    <text evidence="11">The sequence shown here is derived from an EMBL/GenBank/DDBJ whole genome shotgun (WGS) entry which is preliminary data.</text>
</comment>
<evidence type="ECO:0000313" key="11">
    <source>
        <dbReference type="EMBL" id="PTX65060.1"/>
    </source>
</evidence>
<dbReference type="EC" id="3.4.11.10" evidence="8"/>
<dbReference type="EMBL" id="QBKR01000001">
    <property type="protein sequence ID" value="PTX65060.1"/>
    <property type="molecule type" value="Genomic_DNA"/>
</dbReference>
<dbReference type="NCBIfam" id="NF002083">
    <property type="entry name" value="PRK00913.3-5"/>
    <property type="match status" value="1"/>
</dbReference>
<evidence type="ECO:0000256" key="2">
    <source>
        <dbReference type="ARBA" id="ARBA00000967"/>
    </source>
</evidence>
<dbReference type="CDD" id="cd00433">
    <property type="entry name" value="Peptidase_M17"/>
    <property type="match status" value="1"/>
</dbReference>
<name>A0A2T6C9T2_9BACL</name>
<dbReference type="NCBIfam" id="NF002074">
    <property type="entry name" value="PRK00913.1-4"/>
    <property type="match status" value="1"/>
</dbReference>
<keyword evidence="12" id="KW-1185">Reference proteome</keyword>
<organism evidence="11 12">
    <name type="scientific">Melghirimyces profundicolus</name>
    <dbReference type="NCBI Taxonomy" id="1242148"/>
    <lineage>
        <taxon>Bacteria</taxon>
        <taxon>Bacillati</taxon>
        <taxon>Bacillota</taxon>
        <taxon>Bacilli</taxon>
        <taxon>Bacillales</taxon>
        <taxon>Thermoactinomycetaceae</taxon>
        <taxon>Melghirimyces</taxon>
    </lineage>
</organism>
<feature type="binding site" evidence="8">
    <location>
        <position position="265"/>
    </location>
    <ligand>
        <name>Mn(2+)</name>
        <dbReference type="ChEBI" id="CHEBI:29035"/>
        <label>2</label>
    </ligand>
</feature>
<reference evidence="11 12" key="1">
    <citation type="submission" date="2018-04" db="EMBL/GenBank/DDBJ databases">
        <title>Genomic Encyclopedia of Archaeal and Bacterial Type Strains, Phase II (KMG-II): from individual species to whole genera.</title>
        <authorList>
            <person name="Goeker M."/>
        </authorList>
    </citation>
    <scope>NUCLEOTIDE SEQUENCE [LARGE SCALE GENOMIC DNA]</scope>
    <source>
        <strain evidence="11 12">DSM 45787</strain>
    </source>
</reference>
<gene>
    <name evidence="8" type="primary">pepA</name>
    <name evidence="11" type="ORF">C8P63_101288</name>
</gene>
<feature type="active site" evidence="8">
    <location>
        <position position="277"/>
    </location>
</feature>
<dbReference type="NCBIfam" id="NF002073">
    <property type="entry name" value="PRK00913.1-2"/>
    <property type="match status" value="1"/>
</dbReference>
<dbReference type="Pfam" id="PF00883">
    <property type="entry name" value="Peptidase_M17"/>
    <property type="match status" value="1"/>
</dbReference>
<evidence type="ECO:0000256" key="6">
    <source>
        <dbReference type="ARBA" id="ARBA00022801"/>
    </source>
</evidence>
<dbReference type="GO" id="GO:0005737">
    <property type="term" value="C:cytoplasm"/>
    <property type="evidence" value="ECO:0007669"/>
    <property type="project" value="UniProtKB-SubCell"/>
</dbReference>
<dbReference type="InterPro" id="IPR023042">
    <property type="entry name" value="Peptidase_M17_leu_NH2_pept"/>
</dbReference>
<feature type="active site" evidence="8">
    <location>
        <position position="351"/>
    </location>
</feature>
<comment type="catalytic activity">
    <reaction evidence="2 8">
        <text>Release of an N-terminal amino acid, preferentially leucine, but not glutamic or aspartic acids.</text>
        <dbReference type="EC" id="3.4.11.10"/>
    </reaction>
</comment>
<feature type="binding site" evidence="8">
    <location>
        <position position="270"/>
    </location>
    <ligand>
        <name>Mn(2+)</name>
        <dbReference type="ChEBI" id="CHEBI:29035"/>
        <label>1</label>
    </ligand>
</feature>
<dbReference type="InterPro" id="IPR043472">
    <property type="entry name" value="Macro_dom-like"/>
</dbReference>
<evidence type="ECO:0000259" key="10">
    <source>
        <dbReference type="Pfam" id="PF02789"/>
    </source>
</evidence>
<evidence type="ECO:0000256" key="3">
    <source>
        <dbReference type="ARBA" id="ARBA00009528"/>
    </source>
</evidence>
<dbReference type="HAMAP" id="MF_00181">
    <property type="entry name" value="Cytosol_peptidase_M17"/>
    <property type="match status" value="1"/>
</dbReference>
<keyword evidence="5 8" id="KW-0645">Protease</keyword>
<keyword evidence="8" id="KW-0464">Manganese</keyword>
<sequence>MEWKVTKEPLTSLTTDCLVLVHTEGGEALKGCTREIDEALDHRISGLVTEGEVTGKPNEVTMVHNWGKIPSKRLLILGLGKESELDLDKLRNGMAVAARYAGAKGVKQLTVGCDQSLNERWNSADLVQAVVEGVELGAYRYRGYKKEEGKREIETVWLSIRGVSDSALEAGIERGRAFAEATNTARDLVNEPANKLTPATLADRALEMADRYNLEAEILDEDKLIELRMDALLAVSRASAEPPRMIVLRYNGAPDSQEVLGLVGKGVTFDSGGIQVKPGRGMEAMKGDMAGAAAVFGAMQAIGTLKPHCNVLAVIPACENMINGNGYRPGDVISSFSGKTIEIHHTDAEGRLILADGLAYARRQGATALVNVATLTGAVIVALGHTTTGLMTNHGDWGREVKEAARLAGEKVWELPLFEEYNEYLKSDVADVKNEGGSPAGTIQGGWFLKHFVEDIPWVHLDIAGTADWKKENGIHSKGATGVGVRTLSQLALLFSGK</sequence>
<dbReference type="GO" id="GO:0070006">
    <property type="term" value="F:metalloaminopeptidase activity"/>
    <property type="evidence" value="ECO:0007669"/>
    <property type="project" value="InterPro"/>
</dbReference>
<keyword evidence="8" id="KW-0963">Cytoplasm</keyword>
<feature type="binding site" evidence="8">
    <location>
        <position position="347"/>
    </location>
    <ligand>
        <name>Mn(2+)</name>
        <dbReference type="ChEBI" id="CHEBI:29035"/>
        <label>1</label>
    </ligand>
</feature>
<accession>A0A2T6C9T2</accession>
<evidence type="ECO:0000256" key="7">
    <source>
        <dbReference type="ARBA" id="ARBA00049972"/>
    </source>
</evidence>
<keyword evidence="6 8" id="KW-0378">Hydrolase</keyword>
<evidence type="ECO:0000313" key="12">
    <source>
        <dbReference type="Proteomes" id="UP000244240"/>
    </source>
</evidence>
<evidence type="ECO:0000256" key="4">
    <source>
        <dbReference type="ARBA" id="ARBA00022438"/>
    </source>
</evidence>
<feature type="binding site" evidence="8">
    <location>
        <position position="349"/>
    </location>
    <ligand>
        <name>Mn(2+)</name>
        <dbReference type="ChEBI" id="CHEBI:29035"/>
        <label>2</label>
    </ligand>
</feature>
<protein>
    <recommendedName>
        <fullName evidence="8">Probable cytosol aminopeptidase</fullName>
        <ecNumber evidence="8">3.4.11.1</ecNumber>
    </recommendedName>
    <alternativeName>
        <fullName evidence="8">Leucine aminopeptidase</fullName>
        <shortName evidence="8">LAP</shortName>
        <ecNumber evidence="8">3.4.11.10</ecNumber>
    </alternativeName>
    <alternativeName>
        <fullName evidence="8">Leucyl aminopeptidase</fullName>
    </alternativeName>
</protein>
<comment type="function">
    <text evidence="7 8">Presumably involved in the processing and regular turnover of intracellular proteins. Catalyzes the removal of unsubstituted N-terminal amino acids from various peptides.</text>
</comment>
<dbReference type="AlphaFoldDB" id="A0A2T6C9T2"/>
<evidence type="ECO:0000256" key="8">
    <source>
        <dbReference type="HAMAP-Rule" id="MF_00181"/>
    </source>
</evidence>
<dbReference type="GO" id="GO:0030145">
    <property type="term" value="F:manganese ion binding"/>
    <property type="evidence" value="ECO:0007669"/>
    <property type="project" value="UniProtKB-UniRule"/>
</dbReference>
<dbReference type="Proteomes" id="UP000244240">
    <property type="component" value="Unassembled WGS sequence"/>
</dbReference>
<feature type="binding site" evidence="8">
    <location>
        <position position="349"/>
    </location>
    <ligand>
        <name>Mn(2+)</name>
        <dbReference type="ChEBI" id="CHEBI:29035"/>
        <label>1</label>
    </ligand>
</feature>
<keyword evidence="8" id="KW-0479">Metal-binding</keyword>
<dbReference type="GO" id="GO:0006508">
    <property type="term" value="P:proteolysis"/>
    <property type="evidence" value="ECO:0007669"/>
    <property type="project" value="UniProtKB-KW"/>
</dbReference>
<dbReference type="SUPFAM" id="SSF52949">
    <property type="entry name" value="Macro domain-like"/>
    <property type="match status" value="1"/>
</dbReference>
<evidence type="ECO:0000259" key="9">
    <source>
        <dbReference type="Pfam" id="PF00883"/>
    </source>
</evidence>
<dbReference type="SUPFAM" id="SSF53187">
    <property type="entry name" value="Zn-dependent exopeptidases"/>
    <property type="match status" value="1"/>
</dbReference>
<comment type="similarity">
    <text evidence="3 8">Belongs to the peptidase M17 family.</text>
</comment>
<feature type="domain" description="Peptidase M17 leucyl aminopeptidase N-terminal" evidence="10">
    <location>
        <begin position="26"/>
        <end position="147"/>
    </location>
</feature>
<comment type="subcellular location">
    <subcellularLocation>
        <location evidence="8">Cytoplasm</location>
    </subcellularLocation>
</comment>
<evidence type="ECO:0000256" key="1">
    <source>
        <dbReference type="ARBA" id="ARBA00000135"/>
    </source>
</evidence>
<feature type="binding site" evidence="8">
    <location>
        <position position="288"/>
    </location>
    <ligand>
        <name>Mn(2+)</name>
        <dbReference type="ChEBI" id="CHEBI:29035"/>
        <label>2</label>
    </ligand>
</feature>
<comment type="cofactor">
    <cofactor evidence="8">
        <name>Mn(2+)</name>
        <dbReference type="ChEBI" id="CHEBI:29035"/>
    </cofactor>
    <text evidence="8">Binds 2 manganese ions per subunit.</text>
</comment>
<feature type="domain" description="Cytosol aminopeptidase" evidence="9">
    <location>
        <begin position="183"/>
        <end position="488"/>
    </location>
</feature>
<dbReference type="PANTHER" id="PTHR11963">
    <property type="entry name" value="LEUCINE AMINOPEPTIDASE-RELATED"/>
    <property type="match status" value="1"/>
</dbReference>
<dbReference type="PRINTS" id="PR00481">
    <property type="entry name" value="LAMNOPPTDASE"/>
</dbReference>
<keyword evidence="4 8" id="KW-0031">Aminopeptidase</keyword>
<dbReference type="Gene3D" id="3.40.630.10">
    <property type="entry name" value="Zn peptidases"/>
    <property type="match status" value="1"/>
</dbReference>
<dbReference type="InterPro" id="IPR011356">
    <property type="entry name" value="Leucine_aapep/pepB"/>
</dbReference>
<dbReference type="Gene3D" id="3.40.220.10">
    <property type="entry name" value="Leucine Aminopeptidase, subunit E, domain 1"/>
    <property type="match status" value="1"/>
</dbReference>
<dbReference type="Pfam" id="PF02789">
    <property type="entry name" value="Peptidase_M17_N"/>
    <property type="match status" value="1"/>
</dbReference>
<proteinExistence type="inferred from homology"/>